<organism evidence="1 2">
    <name type="scientific">Racocetra persica</name>
    <dbReference type="NCBI Taxonomy" id="160502"/>
    <lineage>
        <taxon>Eukaryota</taxon>
        <taxon>Fungi</taxon>
        <taxon>Fungi incertae sedis</taxon>
        <taxon>Mucoromycota</taxon>
        <taxon>Glomeromycotina</taxon>
        <taxon>Glomeromycetes</taxon>
        <taxon>Diversisporales</taxon>
        <taxon>Gigasporaceae</taxon>
        <taxon>Racocetra</taxon>
    </lineage>
</organism>
<comment type="caution">
    <text evidence="1">The sequence shown here is derived from an EMBL/GenBank/DDBJ whole genome shotgun (WGS) entry which is preliminary data.</text>
</comment>
<evidence type="ECO:0000313" key="1">
    <source>
        <dbReference type="EMBL" id="CAG8550161.1"/>
    </source>
</evidence>
<reference evidence="1" key="1">
    <citation type="submission" date="2021-06" db="EMBL/GenBank/DDBJ databases">
        <authorList>
            <person name="Kallberg Y."/>
            <person name="Tangrot J."/>
            <person name="Rosling A."/>
        </authorList>
    </citation>
    <scope>NUCLEOTIDE SEQUENCE</scope>
    <source>
        <strain evidence="1">MA461A</strain>
    </source>
</reference>
<accession>A0ACA9LWE1</accession>
<proteinExistence type="predicted"/>
<keyword evidence="2" id="KW-1185">Reference proteome</keyword>
<dbReference type="EMBL" id="CAJVQC010005166">
    <property type="protein sequence ID" value="CAG8550161.1"/>
    <property type="molecule type" value="Genomic_DNA"/>
</dbReference>
<dbReference type="Proteomes" id="UP000789920">
    <property type="component" value="Unassembled WGS sequence"/>
</dbReference>
<protein>
    <submittedName>
        <fullName evidence="1">22040_t:CDS:1</fullName>
    </submittedName>
</protein>
<name>A0ACA9LWE1_9GLOM</name>
<gene>
    <name evidence="1" type="ORF">RPERSI_LOCUS3922</name>
</gene>
<evidence type="ECO:0000313" key="2">
    <source>
        <dbReference type="Proteomes" id="UP000789920"/>
    </source>
</evidence>
<sequence length="530" mass="62086">MNALYKFLNNLEVIDIVNVFSLTICFYLFRFYYKHFTRANPLPGPLPIPLIGTFEIFRAHIDIDAWFYKLTKQYGQNGIFELNLIGNRQIVITRAEHVNKFMSPPSEENHRKHLMRTANNGLLDVFDLEFKGVGLNHNYNFWRFNRQIFSHAIKTACLSDETVKIVNKLFEEMTNHWMDLRKPNENSAIVDSAAWMRRFTNDFISVITTGNRTFAIKNYHHKLKTNEVTEEIMESEEFVECISTFFDDNQMIFIPKLLRPFPLISGRVNKMVNTLDYVYKRLVERIRKRRKEVEKLANTSNFDPSQLKNDLLTSMVVANTPYETTPQKNVDPSLLRPMTDDEIRGIMFDAFAAGTDTKLLEEIETVFRDDPNRPLTMEDLNKLRYCEAIIKETSRIRPTVSMVSRFLDQTDEIAGYKWPSDLLFIMYVRGINNNPLYWKDPDTFNPDRFYDLSSVENQHKFAFSMFGGGVRTCLGRNLAMMEMKILLASLYRKFDVELVDMKAPLDVRTSTVTICKHLDVRIIPKYQNTQ</sequence>